<evidence type="ECO:0000256" key="2">
    <source>
        <dbReference type="ARBA" id="ARBA00023239"/>
    </source>
</evidence>
<dbReference type="Gene3D" id="3.40.225.10">
    <property type="entry name" value="Class II aldolase/adducin N-terminal domain"/>
    <property type="match status" value="1"/>
</dbReference>
<dbReference type="InterPro" id="IPR036409">
    <property type="entry name" value="Aldolase_II/adducin_N_sf"/>
</dbReference>
<organism evidence="4 5">
    <name type="scientific">Succiniclasticum ruminis DSM 9236</name>
    <dbReference type="NCBI Taxonomy" id="1123323"/>
    <lineage>
        <taxon>Bacteria</taxon>
        <taxon>Bacillati</taxon>
        <taxon>Bacillota</taxon>
        <taxon>Negativicutes</taxon>
        <taxon>Acidaminococcales</taxon>
        <taxon>Acidaminococcaceae</taxon>
        <taxon>Succiniclasticum</taxon>
    </lineage>
</organism>
<evidence type="ECO:0000313" key="4">
    <source>
        <dbReference type="EMBL" id="SFE18801.1"/>
    </source>
</evidence>
<protein>
    <submittedName>
        <fullName evidence="4">L-fuculose-phosphate aldolase</fullName>
    </submittedName>
</protein>
<dbReference type="InterPro" id="IPR001303">
    <property type="entry name" value="Aldolase_II/adducin_N"/>
</dbReference>
<dbReference type="STRING" id="1123323.SAMN05216245_102204"/>
<accession>A0A1I1YH01</accession>
<evidence type="ECO:0000256" key="1">
    <source>
        <dbReference type="ARBA" id="ARBA00022723"/>
    </source>
</evidence>
<dbReference type="GO" id="GO:0005829">
    <property type="term" value="C:cytosol"/>
    <property type="evidence" value="ECO:0007669"/>
    <property type="project" value="TreeGrafter"/>
</dbReference>
<evidence type="ECO:0000259" key="3">
    <source>
        <dbReference type="SMART" id="SM01007"/>
    </source>
</evidence>
<keyword evidence="1" id="KW-0479">Metal-binding</keyword>
<sequence>MDKGNLEKIRQSVVEAGLVLAHSSMTIGTYGNISCRVDENHIAITPSGRDYEQLTSADIVVTDLKGDVQKTGSEDGGPEKSVDNAFGNNAIPLRPSSELPLHLEIYKNFPEARAIVHTHSVYASALAVAHKDLPPVIEDLTQITGGAVRCTDYTIAGTKELGLKAVEAMEGGRSAALLANHGAVCWGRNMKEALATAQVLEKAAQIYCIAHSFGSSFPLNETTVNTLHDFYLNHYSKRQRGEE</sequence>
<dbReference type="PANTHER" id="PTHR22789">
    <property type="entry name" value="FUCULOSE PHOSPHATE ALDOLASE"/>
    <property type="match status" value="1"/>
</dbReference>
<dbReference type="SMART" id="SM01007">
    <property type="entry name" value="Aldolase_II"/>
    <property type="match status" value="1"/>
</dbReference>
<dbReference type="GO" id="GO:0016832">
    <property type="term" value="F:aldehyde-lyase activity"/>
    <property type="evidence" value="ECO:0007669"/>
    <property type="project" value="TreeGrafter"/>
</dbReference>
<evidence type="ECO:0000313" key="5">
    <source>
        <dbReference type="Proteomes" id="UP000198896"/>
    </source>
</evidence>
<name>A0A1I1YH01_9FIRM</name>
<dbReference type="Proteomes" id="UP000198896">
    <property type="component" value="Unassembled WGS sequence"/>
</dbReference>
<reference evidence="4 5" key="1">
    <citation type="submission" date="2016-10" db="EMBL/GenBank/DDBJ databases">
        <authorList>
            <person name="de Groot N.N."/>
        </authorList>
    </citation>
    <scope>NUCLEOTIDE SEQUENCE [LARGE SCALE GENOMIC DNA]</scope>
    <source>
        <strain evidence="4 5">DSM 9236</strain>
    </source>
</reference>
<feature type="domain" description="Class II aldolase/adducin N-terminal" evidence="3">
    <location>
        <begin position="11"/>
        <end position="208"/>
    </location>
</feature>
<dbReference type="GO" id="GO:0046872">
    <property type="term" value="F:metal ion binding"/>
    <property type="evidence" value="ECO:0007669"/>
    <property type="project" value="UniProtKB-KW"/>
</dbReference>
<dbReference type="InterPro" id="IPR050197">
    <property type="entry name" value="Aldolase_class_II_sugar_metab"/>
</dbReference>
<dbReference type="PANTHER" id="PTHR22789:SF0">
    <property type="entry name" value="3-OXO-TETRONATE 4-PHOSPHATE DECARBOXYLASE-RELATED"/>
    <property type="match status" value="1"/>
</dbReference>
<dbReference type="SUPFAM" id="SSF53639">
    <property type="entry name" value="AraD/HMP-PK domain-like"/>
    <property type="match status" value="1"/>
</dbReference>
<dbReference type="Pfam" id="PF00596">
    <property type="entry name" value="Aldolase_II"/>
    <property type="match status" value="1"/>
</dbReference>
<keyword evidence="2" id="KW-0456">Lyase</keyword>
<dbReference type="GO" id="GO:0019323">
    <property type="term" value="P:pentose catabolic process"/>
    <property type="evidence" value="ECO:0007669"/>
    <property type="project" value="TreeGrafter"/>
</dbReference>
<keyword evidence="5" id="KW-1185">Reference proteome</keyword>
<gene>
    <name evidence="4" type="ORF">SAMN05216245_102204</name>
</gene>
<dbReference type="EMBL" id="FONL01000002">
    <property type="protein sequence ID" value="SFE18801.1"/>
    <property type="molecule type" value="Genomic_DNA"/>
</dbReference>
<dbReference type="AlphaFoldDB" id="A0A1I1YH01"/>
<dbReference type="RefSeq" id="WP_218149483.1">
    <property type="nucleotide sequence ID" value="NZ_FONL01000002.1"/>
</dbReference>
<proteinExistence type="predicted"/>